<dbReference type="EMBL" id="JAGPXC010000009">
    <property type="protein sequence ID" value="KAH6646671.1"/>
    <property type="molecule type" value="Genomic_DNA"/>
</dbReference>
<keyword evidence="2" id="KW-1185">Reference proteome</keyword>
<dbReference type="OrthoDB" id="3800738at2759"/>
<dbReference type="RefSeq" id="XP_045953185.1">
    <property type="nucleotide sequence ID" value="XM_046108117.1"/>
</dbReference>
<accession>A0A9P8UCG6</accession>
<protein>
    <recommendedName>
        <fullName evidence="3">F-box domain-containing protein</fullName>
    </recommendedName>
</protein>
<dbReference type="Proteomes" id="UP000758603">
    <property type="component" value="Unassembled WGS sequence"/>
</dbReference>
<dbReference type="SUPFAM" id="SSF81383">
    <property type="entry name" value="F-box domain"/>
    <property type="match status" value="1"/>
</dbReference>
<dbReference type="InterPro" id="IPR036047">
    <property type="entry name" value="F-box-like_dom_sf"/>
</dbReference>
<evidence type="ECO:0000313" key="1">
    <source>
        <dbReference type="EMBL" id="KAH6646671.1"/>
    </source>
</evidence>
<organism evidence="1 2">
    <name type="scientific">Truncatella angustata</name>
    <dbReference type="NCBI Taxonomy" id="152316"/>
    <lineage>
        <taxon>Eukaryota</taxon>
        <taxon>Fungi</taxon>
        <taxon>Dikarya</taxon>
        <taxon>Ascomycota</taxon>
        <taxon>Pezizomycotina</taxon>
        <taxon>Sordariomycetes</taxon>
        <taxon>Xylariomycetidae</taxon>
        <taxon>Amphisphaeriales</taxon>
        <taxon>Sporocadaceae</taxon>
        <taxon>Truncatella</taxon>
    </lineage>
</organism>
<sequence>MGKACQEALGITEIMDLILQCLDIGDLLYNKRRVSKLWQAVILGSTEIQRRHCFQLSAREWRSQVGGLRRENKVVRRLFPNLFKFPIRQRPGENRNRLRFGEEYSEHGVEFPNASWRHMHVFHPTTTKMAWIFRDSQREEYWVLEFDLPHGLHMGTVYDTNQLLSRIDRNILYPTTWQRPWTNSRSASIKELLETGCFVVYIRGRSSKRERQQDSKYEPSGEGSKRVSHLAPLLSRAYHTPAPVKVPDRDQLMVEDEVPKKLEGPLDELLARIDLGFCTDIDGDQSLLAN</sequence>
<reference evidence="1" key="1">
    <citation type="journal article" date="2021" name="Nat. Commun.">
        <title>Genetic determinants of endophytism in the Arabidopsis root mycobiome.</title>
        <authorList>
            <person name="Mesny F."/>
            <person name="Miyauchi S."/>
            <person name="Thiergart T."/>
            <person name="Pickel B."/>
            <person name="Atanasova L."/>
            <person name="Karlsson M."/>
            <person name="Huettel B."/>
            <person name="Barry K.W."/>
            <person name="Haridas S."/>
            <person name="Chen C."/>
            <person name="Bauer D."/>
            <person name="Andreopoulos W."/>
            <person name="Pangilinan J."/>
            <person name="LaButti K."/>
            <person name="Riley R."/>
            <person name="Lipzen A."/>
            <person name="Clum A."/>
            <person name="Drula E."/>
            <person name="Henrissat B."/>
            <person name="Kohler A."/>
            <person name="Grigoriev I.V."/>
            <person name="Martin F.M."/>
            <person name="Hacquard S."/>
        </authorList>
    </citation>
    <scope>NUCLEOTIDE SEQUENCE</scope>
    <source>
        <strain evidence="1">MPI-SDFR-AT-0073</strain>
    </source>
</reference>
<evidence type="ECO:0000313" key="2">
    <source>
        <dbReference type="Proteomes" id="UP000758603"/>
    </source>
</evidence>
<dbReference type="AlphaFoldDB" id="A0A9P8UCG6"/>
<comment type="caution">
    <text evidence="1">The sequence shown here is derived from an EMBL/GenBank/DDBJ whole genome shotgun (WGS) entry which is preliminary data.</text>
</comment>
<gene>
    <name evidence="1" type="ORF">BKA67DRAFT_663073</name>
</gene>
<proteinExistence type="predicted"/>
<name>A0A9P8UCG6_9PEZI</name>
<evidence type="ECO:0008006" key="3">
    <source>
        <dbReference type="Google" id="ProtNLM"/>
    </source>
</evidence>
<dbReference type="GeneID" id="70137008"/>